<evidence type="ECO:0000313" key="2">
    <source>
        <dbReference type="Proteomes" id="UP000250079"/>
    </source>
</evidence>
<keyword evidence="2" id="KW-1185">Reference proteome</keyword>
<sequence>MSSSDFVLVVKLTEVEDIATELSRKMPNRTHKYNIQTNYYSSIWSTISGKLMLGNAHEE</sequence>
<proteinExistence type="predicted"/>
<reference evidence="1 2" key="1">
    <citation type="submission" date="2016-12" db="EMBL/GenBank/DDBJ databases">
        <authorList>
            <person name="Song W.-J."/>
            <person name="Kurnit D.M."/>
        </authorList>
    </citation>
    <scope>NUCLEOTIDE SEQUENCE [LARGE SCALE GENOMIC DNA]</scope>
    <source>
        <strain evidence="1 2">IMCC3135</strain>
    </source>
</reference>
<dbReference type="KEGG" id="gai:IMCC3135_31230"/>
<gene>
    <name evidence="1" type="ORF">IMCC3135_31230</name>
</gene>
<evidence type="ECO:0000313" key="1">
    <source>
        <dbReference type="EMBL" id="ASJ76294.1"/>
    </source>
</evidence>
<dbReference type="AlphaFoldDB" id="A0A2Z2P8T3"/>
<protein>
    <submittedName>
        <fullName evidence="1">Uncharacterized protein</fullName>
    </submittedName>
</protein>
<dbReference type="Proteomes" id="UP000250079">
    <property type="component" value="Chromosome"/>
</dbReference>
<dbReference type="EMBL" id="CP018632">
    <property type="protein sequence ID" value="ASJ76294.1"/>
    <property type="molecule type" value="Genomic_DNA"/>
</dbReference>
<organism evidence="1 2">
    <name type="scientific">Granulosicoccus antarcticus IMCC3135</name>
    <dbReference type="NCBI Taxonomy" id="1192854"/>
    <lineage>
        <taxon>Bacteria</taxon>
        <taxon>Pseudomonadati</taxon>
        <taxon>Pseudomonadota</taxon>
        <taxon>Gammaproteobacteria</taxon>
        <taxon>Chromatiales</taxon>
        <taxon>Granulosicoccaceae</taxon>
        <taxon>Granulosicoccus</taxon>
    </lineage>
</organism>
<accession>A0A2Z2P8T3</accession>
<name>A0A2Z2P8T3_9GAMM</name>